<dbReference type="InterPro" id="IPR050109">
    <property type="entry name" value="HTH-type_TetR-like_transc_reg"/>
</dbReference>
<evidence type="ECO:0000256" key="3">
    <source>
        <dbReference type="SAM" id="MobiDB-lite"/>
    </source>
</evidence>
<evidence type="ECO:0000256" key="1">
    <source>
        <dbReference type="ARBA" id="ARBA00023125"/>
    </source>
</evidence>
<evidence type="ECO:0000313" key="5">
    <source>
        <dbReference type="EMBL" id="PTQ89397.1"/>
    </source>
</evidence>
<feature type="region of interest" description="Disordered" evidence="3">
    <location>
        <begin position="1"/>
        <end position="23"/>
    </location>
</feature>
<proteinExistence type="predicted"/>
<comment type="caution">
    <text evidence="5">The sequence shown here is derived from an EMBL/GenBank/DDBJ whole genome shotgun (WGS) entry which is preliminary data.</text>
</comment>
<dbReference type="RefSeq" id="WP_107865720.1">
    <property type="nucleotide sequence ID" value="NZ_QAON01000007.1"/>
</dbReference>
<keyword evidence="1 2" id="KW-0238">DNA-binding</keyword>
<dbReference type="Pfam" id="PF00440">
    <property type="entry name" value="TetR_N"/>
    <property type="match status" value="1"/>
</dbReference>
<dbReference type="Gene3D" id="1.10.357.10">
    <property type="entry name" value="Tetracycline Repressor, domain 2"/>
    <property type="match status" value="1"/>
</dbReference>
<dbReference type="GO" id="GO:0000976">
    <property type="term" value="F:transcription cis-regulatory region binding"/>
    <property type="evidence" value="ECO:0007669"/>
    <property type="project" value="TreeGrafter"/>
</dbReference>
<organism evidence="5 6">
    <name type="scientific">Agitococcus lubricus</name>
    <dbReference type="NCBI Taxonomy" id="1077255"/>
    <lineage>
        <taxon>Bacteria</taxon>
        <taxon>Pseudomonadati</taxon>
        <taxon>Pseudomonadota</taxon>
        <taxon>Gammaproteobacteria</taxon>
        <taxon>Moraxellales</taxon>
        <taxon>Moraxellaceae</taxon>
        <taxon>Agitococcus</taxon>
    </lineage>
</organism>
<dbReference type="PROSITE" id="PS50977">
    <property type="entry name" value="HTH_TETR_2"/>
    <property type="match status" value="1"/>
</dbReference>
<accession>A0A2T5IZC0</accession>
<dbReference type="Proteomes" id="UP000244223">
    <property type="component" value="Unassembled WGS sequence"/>
</dbReference>
<feature type="domain" description="HTH tetR-type" evidence="4">
    <location>
        <begin position="25"/>
        <end position="85"/>
    </location>
</feature>
<name>A0A2T5IZC0_9GAMM</name>
<dbReference type="GO" id="GO:0003700">
    <property type="term" value="F:DNA-binding transcription factor activity"/>
    <property type="evidence" value="ECO:0007669"/>
    <property type="project" value="TreeGrafter"/>
</dbReference>
<dbReference type="Pfam" id="PF17918">
    <property type="entry name" value="TetR_C_15"/>
    <property type="match status" value="1"/>
</dbReference>
<dbReference type="InterPro" id="IPR001647">
    <property type="entry name" value="HTH_TetR"/>
</dbReference>
<protein>
    <submittedName>
        <fullName evidence="5">TetR family transcriptional regulator</fullName>
    </submittedName>
</protein>
<dbReference type="PANTHER" id="PTHR30055">
    <property type="entry name" value="HTH-TYPE TRANSCRIPTIONAL REGULATOR RUTR"/>
    <property type="match status" value="1"/>
</dbReference>
<dbReference type="SUPFAM" id="SSF46689">
    <property type="entry name" value="Homeodomain-like"/>
    <property type="match status" value="1"/>
</dbReference>
<reference evidence="5 6" key="1">
    <citation type="submission" date="2018-04" db="EMBL/GenBank/DDBJ databases">
        <title>Genomic Encyclopedia of Archaeal and Bacterial Type Strains, Phase II (KMG-II): from individual species to whole genera.</title>
        <authorList>
            <person name="Goeker M."/>
        </authorList>
    </citation>
    <scope>NUCLEOTIDE SEQUENCE [LARGE SCALE GENOMIC DNA]</scope>
    <source>
        <strain evidence="5 6">DSM 5822</strain>
    </source>
</reference>
<evidence type="ECO:0000313" key="6">
    <source>
        <dbReference type="Proteomes" id="UP000244223"/>
    </source>
</evidence>
<feature type="DNA-binding region" description="H-T-H motif" evidence="2">
    <location>
        <begin position="48"/>
        <end position="67"/>
    </location>
</feature>
<evidence type="ECO:0000259" key="4">
    <source>
        <dbReference type="PROSITE" id="PS50977"/>
    </source>
</evidence>
<dbReference type="InterPro" id="IPR041669">
    <property type="entry name" value="TetR_C_15"/>
</dbReference>
<gene>
    <name evidence="5" type="ORF">C8N29_107130</name>
</gene>
<dbReference type="EMBL" id="QAON01000007">
    <property type="protein sequence ID" value="PTQ89397.1"/>
    <property type="molecule type" value="Genomic_DNA"/>
</dbReference>
<dbReference type="PRINTS" id="PR00455">
    <property type="entry name" value="HTHTETR"/>
</dbReference>
<dbReference type="AlphaFoldDB" id="A0A2T5IZC0"/>
<evidence type="ECO:0000256" key="2">
    <source>
        <dbReference type="PROSITE-ProRule" id="PRU00335"/>
    </source>
</evidence>
<dbReference type="PANTHER" id="PTHR30055:SF226">
    <property type="entry name" value="HTH-TYPE TRANSCRIPTIONAL REGULATOR PKSA"/>
    <property type="match status" value="1"/>
</dbReference>
<sequence length="218" mass="24544">MARSDTLQAVQRPRQRVSPVQERSRQKLNTILDATANLLVQQGVEATTMLAIAEAADLSPATVYHYFENRLAIFAALAERTMTMVDNNLSERLNAFAVSNEQSTHELLQTLYQLYHQTPGYVSLLTALRAEPSLQALVRESNRRIADVICEVLVRRTPLTLRRAQRLGWILSQSCDQVLQEALLSTPEEAQALLEELTEMVDTLLVHYIQNSKNSALN</sequence>
<dbReference type="OrthoDB" id="6430772at2"/>
<keyword evidence="6" id="KW-1185">Reference proteome</keyword>
<dbReference type="InterPro" id="IPR009057">
    <property type="entry name" value="Homeodomain-like_sf"/>
</dbReference>